<name>Q54MU4_DICDI</name>
<evidence type="ECO:0000259" key="6">
    <source>
        <dbReference type="Pfam" id="PF10475"/>
    </source>
</evidence>
<sequence length="1133" mass="129516">MSSLPLPFKFDVSRLKAKIDEVETVTKKTFNAAANIIGVELGDSGSKKPNKTQYYMELISDTKPSLTEEEFLKITPAGFFDPKFDTTQFILDLLPPNVNNSSSEFSIFLDSNVKQFTRAMDYVNSKLYNRVRENYTEFVQGMSQIHEIGVELQRSTVMCSNGRRTLSQTKKNLTQTAFIIMSKYTKRNLLTKMYMDLSQIREIVHLERLLKQTLSDGDYPATIKYYLECRRTITQHLHYNCVPDLDKNLQEIYHVVQERIDKDFLISCRDFNSTTYSRVFQAYKLLGRANRILDKLQSYFVDPIEPETRNIVYSHVLLAEENIMNPERVKGLGYKELCRELKDDHFVNCLLAVFEYLCDLMASLYLMNQFHMVNQFHEESKIFEDITAALTRFKTTIWDTMQKQVSYLLAPRKLSNFKIDDFLLVLNSVTKISEIGEEFSGHPSHQLKQLIINQSKTYLDNFHRTRVDDLRTMLENEPWNSIPVGADFNAKTELRLNKKQKVSHTDRLRGDQLFQSIKEKGNPFSELISYKKNRLPSNQTSPTLKSTSTTTAATATTTTATTNQNKKDTKLKDNEDSDDDENEELKQDYIQEDQDSDDDNNNDNQSIKKKKEKKQKEKEKQDNSYGGGGGGSSGVNETLVLVSSATISFVRYIGKYLEMMEMLPHISVDIFNSICQLVEYYMYTVYSFSGYLDPQGFSLEALTTKMEKTISEKQFEDLSFTKPQVSKFINKMKERVGLPPNLATNIATSTANTVMSGISGISNITNISPLSTLSFINSSIKNIASNINSPNLSPQQSQNNNNNNSTLQSSNSTSSLQSIQQQQSQQSLQSQQQQQQQQSQQISPTTPITPQQTIQADGSIKWVPSKINYFGLQLGDPKLFFNLPVRMVAIESLSFIAEALIVCRPLFEQLLPPNQTDNINEFYNSIIGIIPGLQGHLIKCTISAIFTHQASPQYFSNTISNIKWDMKISNPGKSSYVDAFIKEFTIFFNGLDKCVANSTQFTDTPVINRPLRDHIVKLAFEYFIQQVVDGYSKIRKCTNEGRATMIQDVMSLKNGLEKISGGVRIPNISFAEEYIKGFYQLAAFSEKDVIEWAKQHDEYPIRYVVNLLNLIKASNPNLINQLEEMDRKRRFIK</sequence>
<dbReference type="GO" id="GO:0000149">
    <property type="term" value="F:SNARE binding"/>
    <property type="evidence" value="ECO:0000318"/>
    <property type="project" value="GO_Central"/>
</dbReference>
<feature type="domain" description="Vacuolar protein sorting-associated protein 54 N-terminal" evidence="6">
    <location>
        <begin position="73"/>
        <end position="370"/>
    </location>
</feature>
<evidence type="ECO:0000313" key="8">
    <source>
        <dbReference type="Proteomes" id="UP000002195"/>
    </source>
</evidence>
<dbReference type="FunCoup" id="Q54MU4">
    <property type="interactions" value="24"/>
</dbReference>
<comment type="caution">
    <text evidence="7">The sequence shown here is derived from an EMBL/GenBank/DDBJ whole genome shotgun (WGS) entry which is preliminary data.</text>
</comment>
<keyword evidence="2" id="KW-0653">Protein transport</keyword>
<dbReference type="GO" id="GO:0032456">
    <property type="term" value="P:endocytic recycling"/>
    <property type="evidence" value="ECO:0000318"/>
    <property type="project" value="GO_Central"/>
</dbReference>
<dbReference type="GO" id="GO:0015031">
    <property type="term" value="P:protein transport"/>
    <property type="evidence" value="ECO:0007669"/>
    <property type="project" value="UniProtKB-KW"/>
</dbReference>
<dbReference type="KEGG" id="ddi:DDB_G0285655"/>
<dbReference type="HOGENOM" id="CLU_009513_1_0_1"/>
<proteinExistence type="predicted"/>
<dbReference type="AlphaFoldDB" id="Q54MU4"/>
<evidence type="ECO:0000256" key="2">
    <source>
        <dbReference type="ARBA" id="ARBA00022927"/>
    </source>
</evidence>
<dbReference type="PANTHER" id="PTHR13258">
    <property type="entry name" value="SYNDETIN"/>
    <property type="match status" value="1"/>
</dbReference>
<dbReference type="InterPro" id="IPR019515">
    <property type="entry name" value="VPS54_N"/>
</dbReference>
<dbReference type="STRING" id="44689.Q54MU4"/>
<evidence type="ECO:0000256" key="4">
    <source>
        <dbReference type="SAM" id="MobiDB-lite"/>
    </source>
</evidence>
<dbReference type="GeneID" id="8625245"/>
<dbReference type="GO" id="GO:0005829">
    <property type="term" value="C:cytosol"/>
    <property type="evidence" value="ECO:0007669"/>
    <property type="project" value="GOC"/>
</dbReference>
<evidence type="ECO:0000256" key="1">
    <source>
        <dbReference type="ARBA" id="ARBA00022448"/>
    </source>
</evidence>
<dbReference type="Proteomes" id="UP000002195">
    <property type="component" value="Unassembled WGS sequence"/>
</dbReference>
<dbReference type="PaxDb" id="44689-DDB0186641"/>
<dbReference type="PANTHER" id="PTHR13258:SF3">
    <property type="entry name" value="EXOCYST COMPLEX COMPONENT SEC8"/>
    <property type="match status" value="1"/>
</dbReference>
<accession>Q54MU4</accession>
<dbReference type="EMBL" id="AAFI02000079">
    <property type="protein sequence ID" value="EAL64665.1"/>
    <property type="molecule type" value="Genomic_DNA"/>
</dbReference>
<keyword evidence="1" id="KW-0813">Transport</keyword>
<gene>
    <name evidence="7" type="ORF">DDB_G0285655</name>
</gene>
<feature type="region of interest" description="Disordered" evidence="4">
    <location>
        <begin position="530"/>
        <end position="633"/>
    </location>
</feature>
<dbReference type="dictyBase" id="DDB_G0285655"/>
<dbReference type="eggNOG" id="KOG2939">
    <property type="taxonomic scope" value="Eukaryota"/>
</dbReference>
<evidence type="ECO:0000313" key="7">
    <source>
        <dbReference type="EMBL" id="EAL64665.1"/>
    </source>
</evidence>
<keyword evidence="3" id="KW-0175">Coiled coil</keyword>
<dbReference type="InterPro" id="IPR019514">
    <property type="entry name" value="Syndetin_C"/>
</dbReference>
<dbReference type="GlyGen" id="Q54MU4">
    <property type="glycosylation" value="1 site"/>
</dbReference>
<dbReference type="InterPro" id="IPR040047">
    <property type="entry name" value="VPS50"/>
</dbReference>
<dbReference type="OMA" id="GMSQIHE"/>
<feature type="compositionally biased region" description="Low complexity" evidence="4">
    <location>
        <begin position="546"/>
        <end position="562"/>
    </location>
</feature>
<protein>
    <submittedName>
        <fullName evidence="7">Uncharacterized protein</fullName>
    </submittedName>
</protein>
<dbReference type="VEuPathDB" id="AmoebaDB:DDB_G0285655"/>
<reference evidence="7 8" key="1">
    <citation type="journal article" date="2005" name="Nature">
        <title>The genome of the social amoeba Dictyostelium discoideum.</title>
        <authorList>
            <consortium name="The Dictyostelium discoideum Sequencing Consortium"/>
            <person name="Eichinger L."/>
            <person name="Pachebat J.A."/>
            <person name="Glockner G."/>
            <person name="Rajandream M.A."/>
            <person name="Sucgang R."/>
            <person name="Berriman M."/>
            <person name="Song J."/>
            <person name="Olsen R."/>
            <person name="Szafranski K."/>
            <person name="Xu Q."/>
            <person name="Tunggal B."/>
            <person name="Kummerfeld S."/>
            <person name="Madera M."/>
            <person name="Konfortov B.A."/>
            <person name="Rivero F."/>
            <person name="Bankier A.T."/>
            <person name="Lehmann R."/>
            <person name="Hamlin N."/>
            <person name="Davies R."/>
            <person name="Gaudet P."/>
            <person name="Fey P."/>
            <person name="Pilcher K."/>
            <person name="Chen G."/>
            <person name="Saunders D."/>
            <person name="Sodergren E."/>
            <person name="Davis P."/>
            <person name="Kerhornou A."/>
            <person name="Nie X."/>
            <person name="Hall N."/>
            <person name="Anjard C."/>
            <person name="Hemphill L."/>
            <person name="Bason N."/>
            <person name="Farbrother P."/>
            <person name="Desany B."/>
            <person name="Just E."/>
            <person name="Morio T."/>
            <person name="Rost R."/>
            <person name="Churcher C."/>
            <person name="Cooper J."/>
            <person name="Haydock S."/>
            <person name="van Driessche N."/>
            <person name="Cronin A."/>
            <person name="Goodhead I."/>
            <person name="Muzny D."/>
            <person name="Mourier T."/>
            <person name="Pain A."/>
            <person name="Lu M."/>
            <person name="Harper D."/>
            <person name="Lindsay R."/>
            <person name="Hauser H."/>
            <person name="James K."/>
            <person name="Quiles M."/>
            <person name="Madan Babu M."/>
            <person name="Saito T."/>
            <person name="Buchrieser C."/>
            <person name="Wardroper A."/>
            <person name="Felder M."/>
            <person name="Thangavelu M."/>
            <person name="Johnson D."/>
            <person name="Knights A."/>
            <person name="Loulseged H."/>
            <person name="Mungall K."/>
            <person name="Oliver K."/>
            <person name="Price C."/>
            <person name="Quail M.A."/>
            <person name="Urushihara H."/>
            <person name="Hernandez J."/>
            <person name="Rabbinowitsch E."/>
            <person name="Steffen D."/>
            <person name="Sanders M."/>
            <person name="Ma J."/>
            <person name="Kohara Y."/>
            <person name="Sharp S."/>
            <person name="Simmonds M."/>
            <person name="Spiegler S."/>
            <person name="Tivey A."/>
            <person name="Sugano S."/>
            <person name="White B."/>
            <person name="Walker D."/>
            <person name="Woodward J."/>
            <person name="Winckler T."/>
            <person name="Tanaka Y."/>
            <person name="Shaulsky G."/>
            <person name="Schleicher M."/>
            <person name="Weinstock G."/>
            <person name="Rosenthal A."/>
            <person name="Cox E.C."/>
            <person name="Chisholm R.L."/>
            <person name="Gibbs R."/>
            <person name="Loomis W.F."/>
            <person name="Platzer M."/>
            <person name="Kay R.R."/>
            <person name="Williams J."/>
            <person name="Dear P.H."/>
            <person name="Noegel A.A."/>
            <person name="Barrell B."/>
            <person name="Kuspa A."/>
        </authorList>
    </citation>
    <scope>NUCLEOTIDE SEQUENCE [LARGE SCALE GENOMIC DNA]</scope>
    <source>
        <strain evidence="7 8">AX4</strain>
    </source>
</reference>
<feature type="domain" description="Syndetin C-terminal" evidence="5">
    <location>
        <begin position="880"/>
        <end position="1123"/>
    </location>
</feature>
<feature type="compositionally biased region" description="Basic and acidic residues" evidence="4">
    <location>
        <begin position="565"/>
        <end position="574"/>
    </location>
</feature>
<evidence type="ECO:0000256" key="3">
    <source>
        <dbReference type="ARBA" id="ARBA00023054"/>
    </source>
</evidence>
<organism evidence="7 8">
    <name type="scientific">Dictyostelium discoideum</name>
    <name type="common">Social amoeba</name>
    <dbReference type="NCBI Taxonomy" id="44689"/>
    <lineage>
        <taxon>Eukaryota</taxon>
        <taxon>Amoebozoa</taxon>
        <taxon>Evosea</taxon>
        <taxon>Eumycetozoa</taxon>
        <taxon>Dictyostelia</taxon>
        <taxon>Dictyosteliales</taxon>
        <taxon>Dictyosteliaceae</taxon>
        <taxon>Dictyostelium</taxon>
    </lineage>
</organism>
<feature type="compositionally biased region" description="Polar residues" evidence="4">
    <location>
        <begin position="535"/>
        <end position="545"/>
    </location>
</feature>
<dbReference type="Pfam" id="PF10474">
    <property type="entry name" value="Syndetin_C"/>
    <property type="match status" value="1"/>
</dbReference>
<evidence type="ECO:0000259" key="5">
    <source>
        <dbReference type="Pfam" id="PF10474"/>
    </source>
</evidence>
<feature type="region of interest" description="Disordered" evidence="4">
    <location>
        <begin position="787"/>
        <end position="854"/>
    </location>
</feature>
<dbReference type="InParanoid" id="Q54MU4"/>
<feature type="compositionally biased region" description="Acidic residues" evidence="4">
    <location>
        <begin position="590"/>
        <end position="601"/>
    </location>
</feature>
<dbReference type="RefSeq" id="XP_638199.1">
    <property type="nucleotide sequence ID" value="XM_633107.1"/>
</dbReference>
<dbReference type="SMR" id="Q54MU4"/>
<dbReference type="PhylomeDB" id="Q54MU4"/>
<dbReference type="Pfam" id="PF10475">
    <property type="entry name" value="Vps54_N"/>
    <property type="match status" value="1"/>
</dbReference>
<dbReference type="GO" id="GO:1990745">
    <property type="term" value="C:EARP complex"/>
    <property type="evidence" value="ECO:0000318"/>
    <property type="project" value="GO_Central"/>
</dbReference>
<keyword evidence="8" id="KW-1185">Reference proteome</keyword>
<dbReference type="GO" id="GO:0042147">
    <property type="term" value="P:retrograde transport, endosome to Golgi"/>
    <property type="evidence" value="ECO:0007669"/>
    <property type="project" value="InterPro"/>
</dbReference>